<keyword evidence="2" id="KW-1185">Reference proteome</keyword>
<accession>A0A0A1YDG4</accession>
<reference evidence="1 2" key="1">
    <citation type="journal article" date="2014" name="Genome Announc.">
        <title>Draft Genome Sequence of Petroleum Oil-Degrading Marine Bacterium Pseudomonas taeanensis Strain MS-3, Isolated from a Crude Oil-Contaminated Seashore.</title>
        <authorList>
            <person name="Lee S.Y."/>
            <person name="Kim S.H."/>
            <person name="Lee D.G."/>
            <person name="Shin S."/>
            <person name="Yun S.H."/>
            <person name="Choi C.W."/>
            <person name="Chung Y.H."/>
            <person name="Choi J.S."/>
            <person name="Kahng H.Y."/>
            <person name="Kim S.I."/>
        </authorList>
    </citation>
    <scope>NUCLEOTIDE SEQUENCE [LARGE SCALE GENOMIC DNA]</scope>
    <source>
        <strain evidence="1 2">MS-3</strain>
    </source>
</reference>
<gene>
    <name evidence="1" type="ORF">TMS3_0124690</name>
</gene>
<dbReference type="AlphaFoldDB" id="A0A0A1YDG4"/>
<dbReference type="RefSeq" id="WP_025167840.1">
    <property type="nucleotide sequence ID" value="NZ_AWSQ01000012.1"/>
</dbReference>
<comment type="caution">
    <text evidence="1">The sequence shown here is derived from an EMBL/GenBank/DDBJ whole genome shotgun (WGS) entry which is preliminary data.</text>
</comment>
<dbReference type="EMBL" id="AWSQ01000012">
    <property type="protein sequence ID" value="KFX67380.1"/>
    <property type="molecule type" value="Genomic_DNA"/>
</dbReference>
<evidence type="ECO:0000313" key="2">
    <source>
        <dbReference type="Proteomes" id="UP000030063"/>
    </source>
</evidence>
<sequence>MTSPIPFANDTSSNPVHRALPFAMRPWLRSRDMDEAVAMLNTQVEECSVQPRQRGAADFHFTLPRLKLFGARWSKELKVGICRDKEKIRTLVL</sequence>
<dbReference type="STRING" id="1395571.TMS3_0124690"/>
<proteinExistence type="predicted"/>
<dbReference type="Proteomes" id="UP000030063">
    <property type="component" value="Unassembled WGS sequence"/>
</dbReference>
<organism evidence="1 2">
    <name type="scientific">Pseudomonas taeanensis MS-3</name>
    <dbReference type="NCBI Taxonomy" id="1395571"/>
    <lineage>
        <taxon>Bacteria</taxon>
        <taxon>Pseudomonadati</taxon>
        <taxon>Pseudomonadota</taxon>
        <taxon>Gammaproteobacteria</taxon>
        <taxon>Pseudomonadales</taxon>
        <taxon>Pseudomonadaceae</taxon>
        <taxon>Pseudomonas</taxon>
    </lineage>
</organism>
<protein>
    <submittedName>
        <fullName evidence="1">Uncharacterized protein</fullName>
    </submittedName>
</protein>
<name>A0A0A1YDG4_9PSED</name>
<evidence type="ECO:0000313" key="1">
    <source>
        <dbReference type="EMBL" id="KFX67380.1"/>
    </source>
</evidence>